<gene>
    <name evidence="2" type="ORF">NDU88_001553</name>
</gene>
<keyword evidence="3" id="KW-1185">Reference proteome</keyword>
<proteinExistence type="predicted"/>
<sequence>MRWRSGGEAARPQSFRLRPLQEHQHQADGSGERAPELEEADGLGAPDPLGALSAFSILAFGTCGEERRRSGSEEAVWRQRVEATEGGLRPQVTYLVMPVEEQEQSTLQPRNLCTVSICE</sequence>
<comment type="caution">
    <text evidence="2">The sequence shown here is derived from an EMBL/GenBank/DDBJ whole genome shotgun (WGS) entry which is preliminary data.</text>
</comment>
<dbReference type="Proteomes" id="UP001066276">
    <property type="component" value="Chromosome 2_1"/>
</dbReference>
<accession>A0AAV7VA88</accession>
<evidence type="ECO:0000313" key="2">
    <source>
        <dbReference type="EMBL" id="KAJ1197697.1"/>
    </source>
</evidence>
<feature type="compositionally biased region" description="Basic and acidic residues" evidence="1">
    <location>
        <begin position="19"/>
        <end position="36"/>
    </location>
</feature>
<dbReference type="EMBL" id="JANPWB010000003">
    <property type="protein sequence ID" value="KAJ1197697.1"/>
    <property type="molecule type" value="Genomic_DNA"/>
</dbReference>
<evidence type="ECO:0000313" key="3">
    <source>
        <dbReference type="Proteomes" id="UP001066276"/>
    </source>
</evidence>
<name>A0AAV7VA88_PLEWA</name>
<reference evidence="2" key="1">
    <citation type="journal article" date="2022" name="bioRxiv">
        <title>Sequencing and chromosome-scale assembly of the giantPleurodeles waltlgenome.</title>
        <authorList>
            <person name="Brown T."/>
            <person name="Elewa A."/>
            <person name="Iarovenko S."/>
            <person name="Subramanian E."/>
            <person name="Araus A.J."/>
            <person name="Petzold A."/>
            <person name="Susuki M."/>
            <person name="Suzuki K.-i.T."/>
            <person name="Hayashi T."/>
            <person name="Toyoda A."/>
            <person name="Oliveira C."/>
            <person name="Osipova E."/>
            <person name="Leigh N.D."/>
            <person name="Simon A."/>
            <person name="Yun M.H."/>
        </authorList>
    </citation>
    <scope>NUCLEOTIDE SEQUENCE</scope>
    <source>
        <strain evidence="2">20211129_DDA</strain>
        <tissue evidence="2">Liver</tissue>
    </source>
</reference>
<protein>
    <submittedName>
        <fullName evidence="2">Uncharacterized protein</fullName>
    </submittedName>
</protein>
<organism evidence="2 3">
    <name type="scientific">Pleurodeles waltl</name>
    <name type="common">Iberian ribbed newt</name>
    <dbReference type="NCBI Taxonomy" id="8319"/>
    <lineage>
        <taxon>Eukaryota</taxon>
        <taxon>Metazoa</taxon>
        <taxon>Chordata</taxon>
        <taxon>Craniata</taxon>
        <taxon>Vertebrata</taxon>
        <taxon>Euteleostomi</taxon>
        <taxon>Amphibia</taxon>
        <taxon>Batrachia</taxon>
        <taxon>Caudata</taxon>
        <taxon>Salamandroidea</taxon>
        <taxon>Salamandridae</taxon>
        <taxon>Pleurodelinae</taxon>
        <taxon>Pleurodeles</taxon>
    </lineage>
</organism>
<feature type="region of interest" description="Disordered" evidence="1">
    <location>
        <begin position="1"/>
        <end position="48"/>
    </location>
</feature>
<evidence type="ECO:0000256" key="1">
    <source>
        <dbReference type="SAM" id="MobiDB-lite"/>
    </source>
</evidence>
<dbReference type="AlphaFoldDB" id="A0AAV7VA88"/>